<dbReference type="InterPro" id="IPR034144">
    <property type="entry name" value="TOPRIM_TopoIII"/>
</dbReference>
<keyword evidence="5 7" id="KW-0238">DNA-binding</keyword>
<dbReference type="OrthoDB" id="430051at2759"/>
<evidence type="ECO:0000256" key="7">
    <source>
        <dbReference type="RuleBase" id="RU362092"/>
    </source>
</evidence>
<dbReference type="GO" id="GO:0003917">
    <property type="term" value="F:DNA topoisomerase type I (single strand cut, ATP-independent) activity"/>
    <property type="evidence" value="ECO:0007669"/>
    <property type="project" value="UniProtKB-EC"/>
</dbReference>
<dbReference type="SMART" id="SM00493">
    <property type="entry name" value="TOPRIM"/>
    <property type="match status" value="1"/>
</dbReference>
<dbReference type="SUPFAM" id="SSF56712">
    <property type="entry name" value="Prokaryotic type I DNA topoisomerase"/>
    <property type="match status" value="1"/>
</dbReference>
<dbReference type="Pfam" id="PF01131">
    <property type="entry name" value="Topoisom_bac"/>
    <property type="match status" value="1"/>
</dbReference>
<dbReference type="Pfam" id="PF23546">
    <property type="entry name" value="Zn_ribbon_TOP3B"/>
    <property type="match status" value="1"/>
</dbReference>
<dbReference type="PANTHER" id="PTHR11390:SF20">
    <property type="entry name" value="DNA TOPOISOMERASE 3-BETA-1"/>
    <property type="match status" value="1"/>
</dbReference>
<dbReference type="InterPro" id="IPR013824">
    <property type="entry name" value="Topo_IA_cen_sub1"/>
</dbReference>
<dbReference type="GO" id="GO:0003677">
    <property type="term" value="F:DNA binding"/>
    <property type="evidence" value="ECO:0007669"/>
    <property type="project" value="UniProtKB-KW"/>
</dbReference>
<dbReference type="SMART" id="SM00437">
    <property type="entry name" value="TOP1Ac"/>
    <property type="match status" value="1"/>
</dbReference>
<dbReference type="EMBL" id="NIVC01000807">
    <property type="protein sequence ID" value="PAA76634.1"/>
    <property type="molecule type" value="Genomic_DNA"/>
</dbReference>
<dbReference type="InterPro" id="IPR013826">
    <property type="entry name" value="Topo_IA_cen_sub3"/>
</dbReference>
<comment type="similarity">
    <text evidence="2 7">Belongs to the type IA topoisomerase family.</text>
</comment>
<dbReference type="GO" id="GO:0006281">
    <property type="term" value="P:DNA repair"/>
    <property type="evidence" value="ECO:0007669"/>
    <property type="project" value="TreeGrafter"/>
</dbReference>
<keyword evidence="11" id="KW-1185">Reference proteome</keyword>
<gene>
    <name evidence="10" type="ORF">BOX15_Mlig028396g4</name>
</gene>
<dbReference type="PROSITE" id="PS00396">
    <property type="entry name" value="TOPO_IA_1"/>
    <property type="match status" value="1"/>
</dbReference>
<reference evidence="10 11" key="1">
    <citation type="submission" date="2017-06" db="EMBL/GenBank/DDBJ databases">
        <title>A platform for efficient transgenesis in Macrostomum lignano, a flatworm model organism for stem cell research.</title>
        <authorList>
            <person name="Berezikov E."/>
        </authorList>
    </citation>
    <scope>NUCLEOTIDE SEQUENCE [LARGE SCALE GENOMIC DNA]</scope>
    <source>
        <strain evidence="10">DV1</strain>
        <tissue evidence="10">Whole organism</tissue>
    </source>
</reference>
<dbReference type="GO" id="GO:0006265">
    <property type="term" value="P:DNA topological change"/>
    <property type="evidence" value="ECO:0007669"/>
    <property type="project" value="InterPro"/>
</dbReference>
<proteinExistence type="inferred from homology"/>
<dbReference type="CDD" id="cd03362">
    <property type="entry name" value="TOPRIM_TopoIA_TopoIII"/>
    <property type="match status" value="1"/>
</dbReference>
<dbReference type="InterPro" id="IPR006171">
    <property type="entry name" value="TOPRIM_dom"/>
</dbReference>
<dbReference type="Proteomes" id="UP000215902">
    <property type="component" value="Unassembled WGS sequence"/>
</dbReference>
<dbReference type="EC" id="5.6.2.1" evidence="3 7"/>
<evidence type="ECO:0000313" key="10">
    <source>
        <dbReference type="EMBL" id="PAA76634.1"/>
    </source>
</evidence>
<feature type="domain" description="Topo IA-type catalytic" evidence="9">
    <location>
        <begin position="176"/>
        <end position="610"/>
    </location>
</feature>
<dbReference type="GO" id="GO:0006310">
    <property type="term" value="P:DNA recombination"/>
    <property type="evidence" value="ECO:0007669"/>
    <property type="project" value="TreeGrafter"/>
</dbReference>
<sequence length="902" mass="100262">GRCRAPGRAMRTVLMVSEKPSLASSISEILSGRQAHSRKGFNNACSVHEWRGSFRSEPVSFRMTSVCGHVMSLDFLPKYNNWDRCDPAELFIAETQKKEASPGLKMPAFLAREARGCDVLVLWLDCDKEGENICFEVIEAVSEAMRLTPQNTYRAKFSAITSQEINHAMQNLGRPNEKEAISVDARQELDLRIGCAFTRFQTKFFQGKYGNLDSNCISYGPCQTPTLGFCVTRHDRIQSFKPETFWRLNVQIQAGGEAAPNGDSDRGPKQLVPLEWRRVRVFEREIAQFFFNTIKSAKVAVVTDVRKQEKSKPRPQALNTVEMLRTASSGLGMGPQQTMAVAERLYTQGYISYPRTETTSYPDSFDLRGPVNQLRDCPDWRELAQVAISAGLTKPRKGADVGDHPPITPTRAVGQNELSGDAWRLYEMVVRHYLATLLPDAKYELTTVSLTVGPEEFSCSGTRLLDPGFTQAQPWLAVQETAALGTRKPGQEFPITEAGIGEGQTGPPDYLTESELISLMEKHGIGTDASIPVHIQNIMERNYVQLLPGRKLMPTELGIVLVHGYEKIDKELALPQMRSAVEEQLNLIARGQADYKAVLKHALDIFSAKFRYFVEHISAMDDLFEVSFDPLCESGKPLSRCGKCKRYMKLVATRPQRLHCSHCNDTYNLPQMGSIRQYKELKCPLDDFELVLWTQGTNSKSFPLCPYCYANPPFEDMKKGSGCNQCSHPTCPQSVQSNGIDGCAACQSGVLVVDSTAPPKFKVLCNQCDVGLKVDNCVTKLAVLPDQCSRCNANRVRLFSNQKQSGSSEPQGYLTGCIFCDNDLAGLFETKDIRFRRGQPGGRRGRGRGRGRGAAVAEAAEDAADIEKNPEICDCAVLELCKTDRVSNVGLGTRRFAHKRSV</sequence>
<feature type="non-terminal residue" evidence="10">
    <location>
        <position position="1"/>
    </location>
</feature>
<dbReference type="SMART" id="SM00436">
    <property type="entry name" value="TOP1Bc"/>
    <property type="match status" value="1"/>
</dbReference>
<dbReference type="InterPro" id="IPR013497">
    <property type="entry name" value="Topo_IA_cen"/>
</dbReference>
<comment type="catalytic activity">
    <reaction evidence="1 7">
        <text>ATP-independent breakage of single-stranded DNA, followed by passage and rejoining.</text>
        <dbReference type="EC" id="5.6.2.1"/>
    </reaction>
</comment>
<protein>
    <recommendedName>
        <fullName evidence="3 7">DNA topoisomerase</fullName>
        <ecNumber evidence="3 7">5.6.2.1</ecNumber>
    </recommendedName>
</protein>
<dbReference type="InterPro" id="IPR023406">
    <property type="entry name" value="Topo_IA_AS"/>
</dbReference>
<comment type="function">
    <text evidence="7">Introduces a single-strand break via transesterification at a target site in duplex DNA. Releases the supercoiling and torsional tension of DNA introduced during the DNA replication and transcription by transiently cleaving and rejoining one strand of the DNA duplex. The scissile phosphodiester is attacked by the catalytic tyrosine of the enzyme, resulting in the formation of a DNA-(5'-phosphotyrosyl)-enzyme intermediate and the expulsion of a 3'-OH DNA strand.</text>
</comment>
<evidence type="ECO:0000256" key="3">
    <source>
        <dbReference type="ARBA" id="ARBA00012891"/>
    </source>
</evidence>
<dbReference type="GO" id="GO:0005634">
    <property type="term" value="C:nucleus"/>
    <property type="evidence" value="ECO:0007669"/>
    <property type="project" value="TreeGrafter"/>
</dbReference>
<dbReference type="PANTHER" id="PTHR11390">
    <property type="entry name" value="PROKARYOTIC DNA TOPOISOMERASE"/>
    <property type="match status" value="1"/>
</dbReference>
<dbReference type="Gene3D" id="3.40.50.140">
    <property type="match status" value="1"/>
</dbReference>
<evidence type="ECO:0000256" key="5">
    <source>
        <dbReference type="ARBA" id="ARBA00023125"/>
    </source>
</evidence>
<dbReference type="InterPro" id="IPR003602">
    <property type="entry name" value="Topo_IA_DNA-bd_dom"/>
</dbReference>
<dbReference type="STRING" id="282301.A0A267FTR4"/>
<dbReference type="PROSITE" id="PS50880">
    <property type="entry name" value="TOPRIM"/>
    <property type="match status" value="1"/>
</dbReference>
<evidence type="ECO:0000256" key="4">
    <source>
        <dbReference type="ARBA" id="ARBA00023029"/>
    </source>
</evidence>
<keyword evidence="6 7" id="KW-0413">Isomerase</keyword>
<dbReference type="InterPro" id="IPR056452">
    <property type="entry name" value="Zn_ribbon_TOP3B"/>
</dbReference>
<evidence type="ECO:0000256" key="1">
    <source>
        <dbReference type="ARBA" id="ARBA00000213"/>
    </source>
</evidence>
<dbReference type="FunFam" id="1.10.290.10:FF:000001">
    <property type="entry name" value="DNA topoisomerase"/>
    <property type="match status" value="1"/>
</dbReference>
<organism evidence="10 11">
    <name type="scientific">Macrostomum lignano</name>
    <dbReference type="NCBI Taxonomy" id="282301"/>
    <lineage>
        <taxon>Eukaryota</taxon>
        <taxon>Metazoa</taxon>
        <taxon>Spiralia</taxon>
        <taxon>Lophotrochozoa</taxon>
        <taxon>Platyhelminthes</taxon>
        <taxon>Rhabditophora</taxon>
        <taxon>Macrostomorpha</taxon>
        <taxon>Macrostomida</taxon>
        <taxon>Macrostomidae</taxon>
        <taxon>Macrostomum</taxon>
    </lineage>
</organism>
<evidence type="ECO:0000256" key="2">
    <source>
        <dbReference type="ARBA" id="ARBA00009446"/>
    </source>
</evidence>
<dbReference type="AlphaFoldDB" id="A0A267FTR4"/>
<dbReference type="Gene3D" id="2.70.20.10">
    <property type="entry name" value="Topoisomerase I, domain 3"/>
    <property type="match status" value="1"/>
</dbReference>
<dbReference type="PROSITE" id="PS52039">
    <property type="entry name" value="TOPO_IA_2"/>
    <property type="match status" value="1"/>
</dbReference>
<dbReference type="FunFam" id="3.40.50.140:FF:000002">
    <property type="entry name" value="DNA topoisomerase"/>
    <property type="match status" value="1"/>
</dbReference>
<dbReference type="InterPro" id="IPR013825">
    <property type="entry name" value="Topo_IA_cen_sub2"/>
</dbReference>
<evidence type="ECO:0000259" key="8">
    <source>
        <dbReference type="PROSITE" id="PS50880"/>
    </source>
</evidence>
<dbReference type="InterPro" id="IPR003601">
    <property type="entry name" value="Topo_IA_2"/>
</dbReference>
<evidence type="ECO:0000259" key="9">
    <source>
        <dbReference type="PROSITE" id="PS52039"/>
    </source>
</evidence>
<evidence type="ECO:0000313" key="11">
    <source>
        <dbReference type="Proteomes" id="UP000215902"/>
    </source>
</evidence>
<dbReference type="InterPro" id="IPR000380">
    <property type="entry name" value="Topo_IA"/>
</dbReference>
<dbReference type="CDD" id="cd00186">
    <property type="entry name" value="TOP1Ac"/>
    <property type="match status" value="1"/>
</dbReference>
<dbReference type="InterPro" id="IPR023405">
    <property type="entry name" value="Topo_IA_core_domain"/>
</dbReference>
<dbReference type="Gene3D" id="1.10.460.10">
    <property type="entry name" value="Topoisomerase I, domain 2"/>
    <property type="match status" value="1"/>
</dbReference>
<feature type="domain" description="Toprim" evidence="8">
    <location>
        <begin position="12"/>
        <end position="160"/>
    </location>
</feature>
<evidence type="ECO:0000256" key="6">
    <source>
        <dbReference type="ARBA" id="ARBA00023235"/>
    </source>
</evidence>
<dbReference type="Gene3D" id="1.10.290.10">
    <property type="entry name" value="Topoisomerase I, domain 4"/>
    <property type="match status" value="1"/>
</dbReference>
<accession>A0A267FTR4</accession>
<comment type="caution">
    <text evidence="10">The sequence shown here is derived from an EMBL/GenBank/DDBJ whole genome shotgun (WGS) entry which is preliminary data.</text>
</comment>
<keyword evidence="4 7" id="KW-0799">Topoisomerase</keyword>
<name>A0A267FTR4_9PLAT</name>
<dbReference type="Pfam" id="PF01751">
    <property type="entry name" value="Toprim"/>
    <property type="match status" value="1"/>
</dbReference>
<dbReference type="PRINTS" id="PR00417">
    <property type="entry name" value="PRTPISMRASEI"/>
</dbReference>